<name>D4ATI9_ARTBC</name>
<dbReference type="STRING" id="663331.D4ATI9"/>
<keyword evidence="3" id="KW-0539">Nucleus</keyword>
<dbReference type="HOGENOM" id="CLU_007550_0_0_1"/>
<dbReference type="PANTHER" id="PTHR13471:SF0">
    <property type="entry name" value="NUCLEAR EXOSOME REGULATOR NRDE2"/>
    <property type="match status" value="1"/>
</dbReference>
<dbReference type="GO" id="GO:0071013">
    <property type="term" value="C:catalytic step 2 spliceosome"/>
    <property type="evidence" value="ECO:0007669"/>
    <property type="project" value="TreeGrafter"/>
</dbReference>
<dbReference type="Gene3D" id="1.25.40.10">
    <property type="entry name" value="Tetratricopeptide repeat domain"/>
    <property type="match status" value="1"/>
</dbReference>
<comment type="subcellular location">
    <subcellularLocation>
        <location evidence="1">Nucleus</location>
    </subcellularLocation>
</comment>
<gene>
    <name evidence="5" type="ORF">ARB_07553</name>
</gene>
<dbReference type="Proteomes" id="UP000008866">
    <property type="component" value="Unassembled WGS sequence"/>
</dbReference>
<dbReference type="InterPro" id="IPR011990">
    <property type="entry name" value="TPR-like_helical_dom_sf"/>
</dbReference>
<evidence type="ECO:0008006" key="7">
    <source>
        <dbReference type="Google" id="ProtNLM"/>
    </source>
</evidence>
<dbReference type="KEGG" id="abe:ARB_07553"/>
<feature type="region of interest" description="Disordered" evidence="4">
    <location>
        <begin position="237"/>
        <end position="266"/>
    </location>
</feature>
<dbReference type="RefSeq" id="XP_003014248.1">
    <property type="nucleotide sequence ID" value="XM_003014202.1"/>
</dbReference>
<dbReference type="GO" id="GO:0031048">
    <property type="term" value="P:regulatory ncRNA-mediated heterochromatin formation"/>
    <property type="evidence" value="ECO:0007669"/>
    <property type="project" value="TreeGrafter"/>
</dbReference>
<sequence>MDSDGGKQAVTDLLATFTQGKAQIPKFGSFKPRPVAPARDRESRDEKKSSREASSSRHGTNESVSSSRHDRRREDRRETRDHRTSRPPREQPAGRLKPQDETDLYVLDPTGDPYTLIYGSLHKYDIPRYYRFGAGRVLGLSTAYTIDQDLSSDSKIVIKLRGAEDTSQRNHKTLWKSASKLTKLRHLLPRPAEIPELERDFLPLSEGGSRKKRRIADGHYDTGYAVTVTEEEKLPDYRSIEGKAKPQRESDDETDMGSDWSLESDGEGARVQNARLFSSANDNPDDVEGWLRLIDHQEKMVGFTDREGYRKHTLAEKRGIADMKVSLYERALKSISPKVPRDRLLLGMMEEGSLLWDQKTLLDKWKSILQFNSRYISLWIKYLDVQQTTFNNFTYEKCRSVFLECLKVNENQPDSTEKQIISLYILLRLSLFMREAGFIEHSIGLWQALLEYNFCRPQDLNPTTNRAVTVSAFSKFWETEAPRIGEVGSKGWDRSTEDSPDPKTDLSMPDIDIKDVFGSWGDIEQTLISSSFLPARTLDEVQEDDPYRVVLFSDISEFLVQFSDPPMLHLLVDAFLIFCRLPTILNEGSERTSSWHIDHFLSNRNLDDMRRSPSEWFAHIAAKDEEREGHSPFTFPCSSFRHGFDTLFGDGKHWFSTFQSWKTTYLARNSPIDVEWVRRSLKMLVSKIPDNDHFAAYIIAFEYSVDPKEAKKYAKSLLKQRPSSIKLYNSYALLEARNGQLAAAEKVWTTTLSMSQSFSKEATLDCILLWHSWVWEALNSQNHGKATRLLVAVPNSTFSPDSSMDTGASDVVVSSTELLKARRYLSDIQAHGLTFRNPDIFVYATDCLALLLYLTQDQALSEALEVYDNAEQRLEPQKQDRAAFLEPVHQAKARLLYHHTIENRVYKPAQVREELYKSVLLFPQNTIFLSLFAFNEARFRIENRVRSLLTRQILEPAGNGRSIEKQATLIPHLFLVYSELHRGVSAGSTAHSVRAAFESAVSSQPGQHNAGLWKLFVQFELTLGESEKGRQVFFRSIRTCPWSKQLVLLAFTEPRLRKSMGFEELRKVFNVFVEKELRVHVDLEEWLEENEAQIRPRESDVGPEPPITMPDDRSSDED</sequence>
<protein>
    <recommendedName>
        <fullName evidence="7">DUF1740-domain-containing protein</fullName>
    </recommendedName>
</protein>
<keyword evidence="6" id="KW-1185">Reference proteome</keyword>
<dbReference type="OMA" id="MRDKELH"/>
<feature type="region of interest" description="Disordered" evidence="4">
    <location>
        <begin position="1092"/>
        <end position="1118"/>
    </location>
</feature>
<dbReference type="GO" id="GO:1902369">
    <property type="term" value="P:negative regulation of RNA catabolic process"/>
    <property type="evidence" value="ECO:0007669"/>
    <property type="project" value="TreeGrafter"/>
</dbReference>
<reference evidence="6" key="1">
    <citation type="journal article" date="2011" name="Genome Biol.">
        <title>Comparative and functional genomics provide insights into the pathogenicity of dermatophytic fungi.</title>
        <authorList>
            <person name="Burmester A."/>
            <person name="Shelest E."/>
            <person name="Gloeckner G."/>
            <person name="Heddergott C."/>
            <person name="Schindler S."/>
            <person name="Staib P."/>
            <person name="Heidel A."/>
            <person name="Felder M."/>
            <person name="Petzold A."/>
            <person name="Szafranski K."/>
            <person name="Feuermann M."/>
            <person name="Pedruzzi I."/>
            <person name="Priebe S."/>
            <person name="Groth M."/>
            <person name="Winkler R."/>
            <person name="Li W."/>
            <person name="Kniemeyer O."/>
            <person name="Schroeckh V."/>
            <person name="Hertweck C."/>
            <person name="Hube B."/>
            <person name="White T.C."/>
            <person name="Platzer M."/>
            <person name="Guthke R."/>
            <person name="Heitman J."/>
            <person name="Woestemeyer J."/>
            <person name="Zipfel P.F."/>
            <person name="Monod M."/>
            <person name="Brakhage A.A."/>
        </authorList>
    </citation>
    <scope>NUCLEOTIDE SEQUENCE [LARGE SCALE GENOMIC DNA]</scope>
    <source>
        <strain evidence="6">ATCC MYA-4681 / CBS 112371</strain>
    </source>
</reference>
<feature type="compositionally biased region" description="Basic and acidic residues" evidence="4">
    <location>
        <begin position="237"/>
        <end position="249"/>
    </location>
</feature>
<organism evidence="5 6">
    <name type="scientific">Arthroderma benhamiae (strain ATCC MYA-4681 / CBS 112371)</name>
    <name type="common">Trichophyton mentagrophytes</name>
    <dbReference type="NCBI Taxonomy" id="663331"/>
    <lineage>
        <taxon>Eukaryota</taxon>
        <taxon>Fungi</taxon>
        <taxon>Dikarya</taxon>
        <taxon>Ascomycota</taxon>
        <taxon>Pezizomycotina</taxon>
        <taxon>Eurotiomycetes</taxon>
        <taxon>Eurotiomycetidae</taxon>
        <taxon>Onygenales</taxon>
        <taxon>Arthrodermataceae</taxon>
        <taxon>Trichophyton</taxon>
    </lineage>
</organism>
<comment type="similarity">
    <text evidence="2">Belongs to the NRDE2 family.</text>
</comment>
<accession>D4ATI9</accession>
<evidence type="ECO:0000313" key="6">
    <source>
        <dbReference type="Proteomes" id="UP000008866"/>
    </source>
</evidence>
<feature type="compositionally biased region" description="Acidic residues" evidence="4">
    <location>
        <begin position="250"/>
        <end position="266"/>
    </location>
</feature>
<evidence type="ECO:0000256" key="4">
    <source>
        <dbReference type="SAM" id="MobiDB-lite"/>
    </source>
</evidence>
<evidence type="ECO:0000313" key="5">
    <source>
        <dbReference type="EMBL" id="EFE33608.1"/>
    </source>
</evidence>
<comment type="caution">
    <text evidence="5">The sequence shown here is derived from an EMBL/GenBank/DDBJ whole genome shotgun (WGS) entry which is preliminary data.</text>
</comment>
<dbReference type="EMBL" id="ABSU01000009">
    <property type="protein sequence ID" value="EFE33608.1"/>
    <property type="molecule type" value="Genomic_DNA"/>
</dbReference>
<dbReference type="AlphaFoldDB" id="D4ATI9"/>
<evidence type="ECO:0000256" key="3">
    <source>
        <dbReference type="ARBA" id="ARBA00023242"/>
    </source>
</evidence>
<evidence type="ECO:0000256" key="2">
    <source>
        <dbReference type="ARBA" id="ARBA00009265"/>
    </source>
</evidence>
<feature type="region of interest" description="Disordered" evidence="4">
    <location>
        <begin position="18"/>
        <end position="108"/>
    </location>
</feature>
<dbReference type="PANTHER" id="PTHR13471">
    <property type="entry name" value="TETRATRICOPEPTIDE-LIKE HELICAL"/>
    <property type="match status" value="1"/>
</dbReference>
<evidence type="ECO:0000256" key="1">
    <source>
        <dbReference type="ARBA" id="ARBA00004123"/>
    </source>
</evidence>
<dbReference type="Pfam" id="PF08424">
    <property type="entry name" value="NRDE-2"/>
    <property type="match status" value="1"/>
</dbReference>
<proteinExistence type="inferred from homology"/>
<dbReference type="InterPro" id="IPR013633">
    <property type="entry name" value="NRDE-2"/>
</dbReference>
<dbReference type="eggNOG" id="KOG1972">
    <property type="taxonomic scope" value="Eukaryota"/>
</dbReference>
<feature type="compositionally biased region" description="Basic and acidic residues" evidence="4">
    <location>
        <begin position="72"/>
        <end position="89"/>
    </location>
</feature>
<feature type="compositionally biased region" description="Basic and acidic residues" evidence="4">
    <location>
        <begin position="38"/>
        <end position="55"/>
    </location>
</feature>
<dbReference type="GeneID" id="9521666"/>